<evidence type="ECO:0000313" key="15">
    <source>
        <dbReference type="Proteomes" id="UP000093186"/>
    </source>
</evidence>
<evidence type="ECO:0000256" key="7">
    <source>
        <dbReference type="ARBA" id="ARBA00023136"/>
    </source>
</evidence>
<sequence>MFNKQLTLIVFTLCSIMSYAQVEIKGLVYDEYLEPFYNANITFDGKHVSSNVEGQFTLKTSKKLPITLRVSAFGYQTEQLVITTLKKSINIILKENVLLDQIVISASRVPERIIESPVTIERFGMTDIKNTSSKSFYDGLVNLKGVQSREGSYGFKSINTRGFSDFSNSRFVQMIDGMDTAAQALSFSTGNFSGVSELDILSVEILPGASSALYGANAYNGLMLMNTKNPFNYTGISTMFKSGYMSQNEGGNNPFYDVAVRMAYKFNESFAAKVNLSYYEAEEWHANDLRNKEVDTNKLILGNKTSTINYDGVNTYGDEIFGDLSLYNNALQNIDPSIEEIPWGTLSRRTGYKESELLRNDFKTNNLRFSGSLYFRPFEDESLEIELSSRFSLRDNLFQGTSRFAQRKYFTQQHKFNVKGKDFYLRAYYTGNDSGDSYDLTRTGIALNESATNSAAWRDEYVTQRYLNNTTIEEARRLADVNRLQPNTSSFNTEFNKITTTLTSEGGSALYEKSSYIHLDGNYNFKRLLNNWADIQIGGSFREYNPASKGTLFNDYYQAIEIEEYGMYSQIQKKLFNEKLKVTGSLRYDKADNFDGNFSPRIALNYSLGEEKNHVLRASYQTGFRNPTVQEQYMFLNPAVKTSVGTVKDNLNRIYIPNSFYNVWDEASGQYVGAYRTLTGGEIINNSLLTKTVYYDVDSYTGESYQKSNYGEVVPEVVKTFELGYRSMFRLNNKTNFDLDVNAYYSKHDNFVFTQDVVVPNGGEVYPYGNRKLTADELLESKNAYGLIVDGVLVLDEEANIAFNNGFVNEFNIITNSKSLIESYGFTLGAHTKLFQNFDFGVNYSFNDYSMKDKDNGQFEPNFNTPKHAVKLQFGNNKLFKDFGFNVNARWSDNYKWVSTFVRGNVSARTVIDAQLNYRIPSMKSKFKIGGTNLFGKEYFVAPGSGQIGQLYYVSWTINN</sequence>
<keyword evidence="6 11" id="KW-0798">TonB box</keyword>
<keyword evidence="4 10" id="KW-0812">Transmembrane</keyword>
<keyword evidence="2 10" id="KW-0813">Transport</keyword>
<keyword evidence="15" id="KW-1185">Reference proteome</keyword>
<dbReference type="Proteomes" id="UP000093186">
    <property type="component" value="Unassembled WGS sequence"/>
</dbReference>
<evidence type="ECO:0000256" key="8">
    <source>
        <dbReference type="ARBA" id="ARBA00023170"/>
    </source>
</evidence>
<dbReference type="PROSITE" id="PS52016">
    <property type="entry name" value="TONB_DEPENDENT_REC_3"/>
    <property type="match status" value="1"/>
</dbReference>
<dbReference type="Pfam" id="PF13715">
    <property type="entry name" value="CarbopepD_reg_2"/>
    <property type="match status" value="1"/>
</dbReference>
<dbReference type="Pfam" id="PF07715">
    <property type="entry name" value="Plug"/>
    <property type="match status" value="1"/>
</dbReference>
<dbReference type="GO" id="GO:0044718">
    <property type="term" value="P:siderophore transmembrane transport"/>
    <property type="evidence" value="ECO:0007669"/>
    <property type="project" value="TreeGrafter"/>
</dbReference>
<keyword evidence="8" id="KW-0675">Receptor</keyword>
<evidence type="ECO:0000313" key="14">
    <source>
        <dbReference type="EMBL" id="OCK43315.1"/>
    </source>
</evidence>
<name>A0A1B9Y0H1_9FLAO</name>
<evidence type="ECO:0000256" key="9">
    <source>
        <dbReference type="ARBA" id="ARBA00023237"/>
    </source>
</evidence>
<dbReference type="GO" id="GO:0015344">
    <property type="term" value="F:siderophore uptake transmembrane transporter activity"/>
    <property type="evidence" value="ECO:0007669"/>
    <property type="project" value="TreeGrafter"/>
</dbReference>
<comment type="caution">
    <text evidence="14">The sequence shown here is derived from an EMBL/GenBank/DDBJ whole genome shotgun (WGS) entry which is preliminary data.</text>
</comment>
<evidence type="ECO:0000256" key="5">
    <source>
        <dbReference type="ARBA" id="ARBA00022729"/>
    </source>
</evidence>
<gene>
    <name evidence="14" type="ORF">BA195_01015</name>
</gene>
<evidence type="ECO:0000256" key="6">
    <source>
        <dbReference type="ARBA" id="ARBA00023077"/>
    </source>
</evidence>
<feature type="domain" description="TonB-dependent receptor-like beta-barrel" evidence="12">
    <location>
        <begin position="399"/>
        <end position="934"/>
    </location>
</feature>
<accession>A0A1B9Y0H1</accession>
<evidence type="ECO:0000259" key="12">
    <source>
        <dbReference type="Pfam" id="PF00593"/>
    </source>
</evidence>
<keyword evidence="3 10" id="KW-1134">Transmembrane beta strand</keyword>
<dbReference type="InterPro" id="IPR008969">
    <property type="entry name" value="CarboxyPept-like_regulatory"/>
</dbReference>
<dbReference type="SUPFAM" id="SSF49464">
    <property type="entry name" value="Carboxypeptidase regulatory domain-like"/>
    <property type="match status" value="1"/>
</dbReference>
<dbReference type="InterPro" id="IPR036942">
    <property type="entry name" value="Beta-barrel_TonB_sf"/>
</dbReference>
<dbReference type="SUPFAM" id="SSF56935">
    <property type="entry name" value="Porins"/>
    <property type="match status" value="1"/>
</dbReference>
<dbReference type="GO" id="GO:0009279">
    <property type="term" value="C:cell outer membrane"/>
    <property type="evidence" value="ECO:0007669"/>
    <property type="project" value="UniProtKB-SubCell"/>
</dbReference>
<reference evidence="14 15" key="1">
    <citation type="submission" date="2016-06" db="EMBL/GenBank/DDBJ databases">
        <title>Draft Genome Sequence of Tenacibaculum soleae UCD-KL19.</title>
        <authorList>
            <person name="Eisen J.A."/>
            <person name="Coil D.A."/>
            <person name="Lujan K.M."/>
        </authorList>
    </citation>
    <scope>NUCLEOTIDE SEQUENCE [LARGE SCALE GENOMIC DNA]</scope>
    <source>
        <strain evidence="14 15">UCD-KL19</strain>
    </source>
</reference>
<dbReference type="PANTHER" id="PTHR30069">
    <property type="entry name" value="TONB-DEPENDENT OUTER MEMBRANE RECEPTOR"/>
    <property type="match status" value="1"/>
</dbReference>
<dbReference type="InterPro" id="IPR012910">
    <property type="entry name" value="Plug_dom"/>
</dbReference>
<dbReference type="EMBL" id="MAKX01000001">
    <property type="protein sequence ID" value="OCK43315.1"/>
    <property type="molecule type" value="Genomic_DNA"/>
</dbReference>
<dbReference type="PANTHER" id="PTHR30069:SF29">
    <property type="entry name" value="HEMOGLOBIN AND HEMOGLOBIN-HAPTOGLOBIN-BINDING PROTEIN 1-RELATED"/>
    <property type="match status" value="1"/>
</dbReference>
<evidence type="ECO:0000256" key="10">
    <source>
        <dbReference type="PROSITE-ProRule" id="PRU01360"/>
    </source>
</evidence>
<evidence type="ECO:0000256" key="11">
    <source>
        <dbReference type="RuleBase" id="RU003357"/>
    </source>
</evidence>
<dbReference type="AlphaFoldDB" id="A0A1B9Y0H1"/>
<protein>
    <submittedName>
        <fullName evidence="14">Uncharacterized protein</fullName>
    </submittedName>
</protein>
<dbReference type="InterPro" id="IPR000531">
    <property type="entry name" value="Beta-barrel_TonB"/>
</dbReference>
<dbReference type="OrthoDB" id="1109208at2"/>
<organism evidence="14 15">
    <name type="scientific">Tenacibaculum soleae</name>
    <dbReference type="NCBI Taxonomy" id="447689"/>
    <lineage>
        <taxon>Bacteria</taxon>
        <taxon>Pseudomonadati</taxon>
        <taxon>Bacteroidota</taxon>
        <taxon>Flavobacteriia</taxon>
        <taxon>Flavobacteriales</taxon>
        <taxon>Flavobacteriaceae</taxon>
        <taxon>Tenacibaculum</taxon>
    </lineage>
</organism>
<evidence type="ECO:0000256" key="3">
    <source>
        <dbReference type="ARBA" id="ARBA00022452"/>
    </source>
</evidence>
<dbReference type="Gene3D" id="2.170.130.10">
    <property type="entry name" value="TonB-dependent receptor, plug domain"/>
    <property type="match status" value="1"/>
</dbReference>
<evidence type="ECO:0000259" key="13">
    <source>
        <dbReference type="Pfam" id="PF07715"/>
    </source>
</evidence>
<dbReference type="InterPro" id="IPR037066">
    <property type="entry name" value="Plug_dom_sf"/>
</dbReference>
<keyword evidence="9 10" id="KW-0998">Cell outer membrane</keyword>
<evidence type="ECO:0000256" key="1">
    <source>
        <dbReference type="ARBA" id="ARBA00004571"/>
    </source>
</evidence>
<comment type="similarity">
    <text evidence="10 11">Belongs to the TonB-dependent receptor family.</text>
</comment>
<dbReference type="STRING" id="447689.BA195_01015"/>
<evidence type="ECO:0000256" key="4">
    <source>
        <dbReference type="ARBA" id="ARBA00022692"/>
    </source>
</evidence>
<feature type="domain" description="TonB-dependent receptor plug" evidence="13">
    <location>
        <begin position="114"/>
        <end position="221"/>
    </location>
</feature>
<keyword evidence="5" id="KW-0732">Signal</keyword>
<proteinExistence type="inferred from homology"/>
<dbReference type="Gene3D" id="2.40.170.20">
    <property type="entry name" value="TonB-dependent receptor, beta-barrel domain"/>
    <property type="match status" value="1"/>
</dbReference>
<dbReference type="Pfam" id="PF00593">
    <property type="entry name" value="TonB_dep_Rec_b-barrel"/>
    <property type="match status" value="1"/>
</dbReference>
<evidence type="ECO:0000256" key="2">
    <source>
        <dbReference type="ARBA" id="ARBA00022448"/>
    </source>
</evidence>
<comment type="subcellular location">
    <subcellularLocation>
        <location evidence="1 10">Cell outer membrane</location>
        <topology evidence="1 10">Multi-pass membrane protein</topology>
    </subcellularLocation>
</comment>
<keyword evidence="7 10" id="KW-0472">Membrane</keyword>
<dbReference type="InterPro" id="IPR039426">
    <property type="entry name" value="TonB-dep_rcpt-like"/>
</dbReference>